<feature type="region of interest" description="Disordered" evidence="1">
    <location>
        <begin position="49"/>
        <end position="96"/>
    </location>
</feature>
<proteinExistence type="predicted"/>
<dbReference type="PATRIC" id="fig|1205910.3.peg.2892"/>
<evidence type="ECO:0000313" key="3">
    <source>
        <dbReference type="Proteomes" id="UP000003779"/>
    </source>
</evidence>
<dbReference type="HOGENOM" id="CLU_2356889_0_0_11"/>
<gene>
    <name evidence="2" type="ordered locus">B005_3063</name>
</gene>
<dbReference type="EMBL" id="CP003788">
    <property type="protein sequence ID" value="AFR09837.1"/>
    <property type="molecule type" value="Genomic_DNA"/>
</dbReference>
<reference evidence="3" key="2">
    <citation type="submission" date="2012-08" db="EMBL/GenBank/DDBJ databases">
        <title>Whole-genome sequence of Nocardiopsis alba strain ATCC BAA-2165 associated with honeybees.</title>
        <authorList>
            <person name="Qiao J."/>
            <person name="Chen L."/>
            <person name="Li Y."/>
            <person name="Wang J."/>
            <person name="Zhang W."/>
            <person name="Chen S."/>
        </authorList>
    </citation>
    <scope>NUCLEOTIDE SEQUENCE [LARGE SCALE GENOMIC DNA]</scope>
    <source>
        <strain evidence="3">ATCC BAA-2165 / BE74</strain>
    </source>
</reference>
<dbReference type="Proteomes" id="UP000003779">
    <property type="component" value="Chromosome"/>
</dbReference>
<name>J7LGU3_NOCAA</name>
<sequence>MPRSGARRGRLGTSPWMNCATVVARRARERGADDRERIRRTRRVVLKSAGYNGKRSRKERERAADERMIDGTTAGGGRYKTDRCRSTIRPGTPVLR</sequence>
<reference evidence="2 3" key="1">
    <citation type="journal article" date="2012" name="J. Bacteriol.">
        <title>Whole-Genome Sequence of Nocardiopsis alba Strain ATCC BAA-2165, Associated with Honeybees.</title>
        <authorList>
            <person name="Qiao J."/>
            <person name="Chen L."/>
            <person name="Li Y."/>
            <person name="Wang J."/>
            <person name="Zhang W."/>
            <person name="Chen S."/>
        </authorList>
    </citation>
    <scope>NUCLEOTIDE SEQUENCE [LARGE SCALE GENOMIC DNA]</scope>
    <source>
        <strain evidence="3">ATCC BAA-2165 / BE74</strain>
    </source>
</reference>
<dbReference type="KEGG" id="nal:B005_3063"/>
<protein>
    <submittedName>
        <fullName evidence="2">Uncharacterized protein</fullName>
    </submittedName>
</protein>
<organism evidence="2 3">
    <name type="scientific">Nocardiopsis alba (strain ATCC BAA-2165 / BE74)</name>
    <dbReference type="NCBI Taxonomy" id="1205910"/>
    <lineage>
        <taxon>Bacteria</taxon>
        <taxon>Bacillati</taxon>
        <taxon>Actinomycetota</taxon>
        <taxon>Actinomycetes</taxon>
        <taxon>Streptosporangiales</taxon>
        <taxon>Nocardiopsidaceae</taxon>
        <taxon>Nocardiopsis</taxon>
    </lineage>
</organism>
<accession>J7LGU3</accession>
<evidence type="ECO:0000313" key="2">
    <source>
        <dbReference type="EMBL" id="AFR09837.1"/>
    </source>
</evidence>
<dbReference type="AlphaFoldDB" id="J7LGU3"/>
<evidence type="ECO:0000256" key="1">
    <source>
        <dbReference type="SAM" id="MobiDB-lite"/>
    </source>
</evidence>
<feature type="compositionally biased region" description="Basic and acidic residues" evidence="1">
    <location>
        <begin position="58"/>
        <end position="69"/>
    </location>
</feature>